<dbReference type="AlphaFoldDB" id="A0A833P3M8"/>
<name>A0A833P3M8_UNCSA</name>
<dbReference type="CDD" id="cd05257">
    <property type="entry name" value="Arna_like_SDR_e"/>
    <property type="match status" value="1"/>
</dbReference>
<dbReference type="GO" id="GO:0016831">
    <property type="term" value="F:carboxy-lyase activity"/>
    <property type="evidence" value="ECO:0007669"/>
    <property type="project" value="InterPro"/>
</dbReference>
<dbReference type="Gene3D" id="3.40.50.720">
    <property type="entry name" value="NAD(P)-binding Rossmann-like Domain"/>
    <property type="match status" value="1"/>
</dbReference>
<dbReference type="InterPro" id="IPR045869">
    <property type="entry name" value="Arna-like_SDR_e"/>
</dbReference>
<evidence type="ECO:0000313" key="2">
    <source>
        <dbReference type="EMBL" id="KAF0135196.1"/>
    </source>
</evidence>
<dbReference type="Pfam" id="PF16363">
    <property type="entry name" value="GDP_Man_Dehyd"/>
    <property type="match status" value="1"/>
</dbReference>
<dbReference type="SUPFAM" id="SSF51735">
    <property type="entry name" value="NAD(P)-binding Rossmann-fold domains"/>
    <property type="match status" value="1"/>
</dbReference>
<dbReference type="Proteomes" id="UP000488506">
    <property type="component" value="Unassembled WGS sequence"/>
</dbReference>
<evidence type="ECO:0000259" key="1">
    <source>
        <dbReference type="Pfam" id="PF16363"/>
    </source>
</evidence>
<dbReference type="PANTHER" id="PTHR43000">
    <property type="entry name" value="DTDP-D-GLUCOSE 4,6-DEHYDRATASE-RELATED"/>
    <property type="match status" value="1"/>
</dbReference>
<evidence type="ECO:0000313" key="3">
    <source>
        <dbReference type="Proteomes" id="UP000488506"/>
    </source>
</evidence>
<proteinExistence type="predicted"/>
<reference evidence="2 3" key="1">
    <citation type="submission" date="2019-12" db="EMBL/GenBank/DDBJ databases">
        <authorList>
            <person name="Wolfe R."/>
            <person name="Danczak R."/>
            <person name="Wilkins M."/>
        </authorList>
    </citation>
    <scope>NUCLEOTIDE SEQUENCE [LARGE SCALE GENOMIC DNA]</scope>
    <source>
        <strain evidence="2">X2_MaxBin.013</strain>
    </source>
</reference>
<dbReference type="Gene3D" id="3.90.25.10">
    <property type="entry name" value="UDP-galactose 4-epimerase, domain 1"/>
    <property type="match status" value="1"/>
</dbReference>
<feature type="domain" description="NAD(P)-binding" evidence="1">
    <location>
        <begin position="9"/>
        <end position="312"/>
    </location>
</feature>
<dbReference type="InterPro" id="IPR016040">
    <property type="entry name" value="NAD(P)-bd_dom"/>
</dbReference>
<accession>A0A833P3M8</accession>
<sequence>MKLAGKKVLVTGGDGFVGSHLVEELVKIGADVTAFVFYNSQNKIGNLDFVPKEILSQVKIIFGDIVDFGAVKDAAKKQDIVFHLAALIAIPYSYLAPEAYVMTNVMGTLHVLQACREMGIQKIVHTSTSETYGSAIYTPIDEKHPLQAQSPYSATKIGADKIAESFYCSFNLPVATIRPFNTYGTRQSARAVIPTVICQALSGKKEIKLGALSPVRDMNYVKDSVAGYIQIAEADNTVGEVINIGSGKGITIGVLANKILELTGSKAKIISDEVRIRPEKSEVKQLICNFSKAKKLIGYEPKYSLENGLKETINYIKGNLNIYKPDEYTI</sequence>
<dbReference type="InterPro" id="IPR036291">
    <property type="entry name" value="NAD(P)-bd_dom_sf"/>
</dbReference>
<comment type="caution">
    <text evidence="2">The sequence shown here is derived from an EMBL/GenBank/DDBJ whole genome shotgun (WGS) entry which is preliminary data.</text>
</comment>
<gene>
    <name evidence="2" type="ORF">FD145_22</name>
</gene>
<dbReference type="EMBL" id="WPAF01000001">
    <property type="protein sequence ID" value="KAF0135196.1"/>
    <property type="molecule type" value="Genomic_DNA"/>
</dbReference>
<protein>
    <submittedName>
        <fullName evidence="2">UDP-glucose 4-epimerase</fullName>
    </submittedName>
</protein>
<organism evidence="2 3">
    <name type="scientific">Candidatus Saganbacteria bacterium</name>
    <dbReference type="NCBI Taxonomy" id="2575572"/>
    <lineage>
        <taxon>Bacteria</taxon>
        <taxon>Bacillati</taxon>
        <taxon>Saganbacteria</taxon>
    </lineage>
</organism>